<dbReference type="SUPFAM" id="SSF52540">
    <property type="entry name" value="P-loop containing nucleoside triphosphate hydrolases"/>
    <property type="match status" value="1"/>
</dbReference>
<dbReference type="AlphaFoldDB" id="A0A841QXU5"/>
<evidence type="ECO:0000256" key="1">
    <source>
        <dbReference type="SAM" id="Coils"/>
    </source>
</evidence>
<dbReference type="PANTHER" id="PTHR41259:SF1">
    <property type="entry name" value="DOUBLE-STRAND BREAK REPAIR RAD50 ATPASE, PUTATIVE-RELATED"/>
    <property type="match status" value="1"/>
</dbReference>
<dbReference type="Pfam" id="PF13514">
    <property type="entry name" value="AAA_27"/>
    <property type="match status" value="1"/>
</dbReference>
<dbReference type="PANTHER" id="PTHR41259">
    <property type="entry name" value="DOUBLE-STRAND BREAK REPAIR RAD50 ATPASE, PUTATIVE-RELATED"/>
    <property type="match status" value="1"/>
</dbReference>
<evidence type="ECO:0000313" key="4">
    <source>
        <dbReference type="EMBL" id="MBB6477424.1"/>
    </source>
</evidence>
<keyword evidence="1" id="KW-0175">Coiled coil</keyword>
<evidence type="ECO:0000313" key="5">
    <source>
        <dbReference type="Proteomes" id="UP000591941"/>
    </source>
</evidence>
<feature type="coiled-coil region" evidence="1">
    <location>
        <begin position="775"/>
        <end position="832"/>
    </location>
</feature>
<dbReference type="EMBL" id="JACHHI010000002">
    <property type="protein sequence ID" value="MBB6477424.1"/>
    <property type="molecule type" value="Genomic_DNA"/>
</dbReference>
<protein>
    <submittedName>
        <fullName evidence="4">Uncharacterized protein YhaN</fullName>
    </submittedName>
</protein>
<sequence>MKLTDLQLQRYGIYQNVSWQPPAAGLTVICGENESGKTTLLQFVRDMLFGYRRGKRRGRKGNLAVELANGRVYRIHRDEGETKVTDDRLETVIGEPADLWWNGLDRNTYEQVFAIGLEDLQGAAILAQDDVRAGFLSMQGGEQLARTQREVANAREELLVASPQGKRVINQLLNDWQKAQNDVATLAGEEEEFAAIRREQNEVDSQIKAAEEAIAALDVRDRTMDKQIGAWEYYREGIETKRRLDLCSTIEHFPADGKERWNKLVQRMADVNEQREAVQQKLAAIAPTARQDVVTLEPERDEIAALYRESERWRELRNEEIAKNEALAAWQQEFAARTEAMAAWPGTEAAKLGTVDWTKGRELAAQLLRRDNELHYWENDEPVIESAQEIKTDDVPRLTDEGEFQKWEQEGQEMLLLAREKKHLTDEIEWLETLPVKRYSAFFWLGFLLVLGALAAFYLYFTGGLGMEALYIVGGALALSLLCFYWNYRKSHQNEYRLAKLNARLAELQARQTELAQGLELAVPETESELENFRQELETARRDFYRYQTQLQAISWQAESERRQRLEHEKWAARGAKLRADREVSEEAWTKWLAAEHLPPTEATQLDLRQAQWQELFTAKGEGEILRVQLERIDRQLTSYTERTASLLQRIGETAPAAPETIIELADRYQEQMLQWQSLQEKNRRHEELSKEKALLDERWTLCENEMNALLALVNAKDAAEFVDKVSAYEECDQLRKDYERVRQNLRLYAGSEAEFNRLWLQLETGAYETWLDRRDQYERSLSQRKTELTQLRQREGALQSELARLIKDDRLTKALERRAQVETQLQAAVDDYLALVVSEYLLDEARRAYEADGKPNVIARAGQYLSQMTSGRYTLALTAEGVVQTIDSTHSTKEAAIWSSGTGDQVYLALRLALALAFGEKTEPMPIILDDIFVRFDETRQRETLRFLLAFARTRQVLLFTCHQRTAELAKEVDADNHGHYYRLRSGTISAE</sequence>
<feature type="coiled-coil region" evidence="1">
    <location>
        <begin position="491"/>
        <end position="550"/>
    </location>
</feature>
<organism evidence="4 5">
    <name type="scientific">Negativicoccus succinicivorans</name>
    <dbReference type="NCBI Taxonomy" id="620903"/>
    <lineage>
        <taxon>Bacteria</taxon>
        <taxon>Bacillati</taxon>
        <taxon>Bacillota</taxon>
        <taxon>Negativicutes</taxon>
        <taxon>Veillonellales</taxon>
        <taxon>Veillonellaceae</taxon>
        <taxon>Negativicoccus</taxon>
    </lineage>
</organism>
<dbReference type="Gene3D" id="3.40.50.300">
    <property type="entry name" value="P-loop containing nucleotide triphosphate hydrolases"/>
    <property type="match status" value="2"/>
</dbReference>
<comment type="caution">
    <text evidence="4">The sequence shown here is derived from an EMBL/GenBank/DDBJ whole genome shotgun (WGS) entry which is preliminary data.</text>
</comment>
<keyword evidence="5" id="KW-1185">Reference proteome</keyword>
<dbReference type="Proteomes" id="UP000591941">
    <property type="component" value="Unassembled WGS sequence"/>
</dbReference>
<keyword evidence="2" id="KW-0812">Transmembrane</keyword>
<evidence type="ECO:0000256" key="2">
    <source>
        <dbReference type="SAM" id="Phobius"/>
    </source>
</evidence>
<feature type="domain" description="YhaN AAA" evidence="3">
    <location>
        <begin position="1"/>
        <end position="184"/>
    </location>
</feature>
<dbReference type="InterPro" id="IPR038734">
    <property type="entry name" value="YhaN_AAA"/>
</dbReference>
<evidence type="ECO:0000259" key="3">
    <source>
        <dbReference type="Pfam" id="PF13514"/>
    </source>
</evidence>
<name>A0A841QXU5_9FIRM</name>
<gene>
    <name evidence="4" type="ORF">HNR45_000454</name>
</gene>
<keyword evidence="2" id="KW-1133">Transmembrane helix</keyword>
<proteinExistence type="predicted"/>
<feature type="transmembrane region" description="Helical" evidence="2">
    <location>
        <begin position="469"/>
        <end position="488"/>
    </location>
</feature>
<dbReference type="RefSeq" id="WP_159823132.1">
    <property type="nucleotide sequence ID" value="NZ_CABWNB010000003.1"/>
</dbReference>
<accession>A0A841QXU5</accession>
<reference evidence="4 5" key="1">
    <citation type="submission" date="2020-08" db="EMBL/GenBank/DDBJ databases">
        <title>Genomic Encyclopedia of Type Strains, Phase IV (KMG-IV): sequencing the most valuable type-strain genomes for metagenomic binning, comparative biology and taxonomic classification.</title>
        <authorList>
            <person name="Goeker M."/>
        </authorList>
    </citation>
    <scope>NUCLEOTIDE SEQUENCE [LARGE SCALE GENOMIC DNA]</scope>
    <source>
        <strain evidence="4 5">DSM 21255</strain>
    </source>
</reference>
<feature type="transmembrane region" description="Helical" evidence="2">
    <location>
        <begin position="441"/>
        <end position="463"/>
    </location>
</feature>
<dbReference type="GeneID" id="93485731"/>
<keyword evidence="2" id="KW-0472">Membrane</keyword>
<dbReference type="OrthoDB" id="9764467at2"/>
<dbReference type="InterPro" id="IPR027417">
    <property type="entry name" value="P-loop_NTPase"/>
</dbReference>